<dbReference type="Proteomes" id="UP001162992">
    <property type="component" value="Chromosome 9"/>
</dbReference>
<comment type="caution">
    <text evidence="1">The sequence shown here is derived from an EMBL/GenBank/DDBJ whole genome shotgun (WGS) entry which is preliminary data.</text>
</comment>
<organism evidence="1 2">
    <name type="scientific">Diphasiastrum complanatum</name>
    <name type="common">Issler's clubmoss</name>
    <name type="synonym">Lycopodium complanatum</name>
    <dbReference type="NCBI Taxonomy" id="34168"/>
    <lineage>
        <taxon>Eukaryota</taxon>
        <taxon>Viridiplantae</taxon>
        <taxon>Streptophyta</taxon>
        <taxon>Embryophyta</taxon>
        <taxon>Tracheophyta</taxon>
        <taxon>Lycopodiopsida</taxon>
        <taxon>Lycopodiales</taxon>
        <taxon>Lycopodiaceae</taxon>
        <taxon>Lycopodioideae</taxon>
        <taxon>Diphasiastrum</taxon>
    </lineage>
</organism>
<gene>
    <name evidence="1" type="ORF">O6H91_09G016900</name>
</gene>
<name>A0ACC2CLN6_DIPCM</name>
<keyword evidence="2" id="KW-1185">Reference proteome</keyword>
<evidence type="ECO:0000313" key="2">
    <source>
        <dbReference type="Proteomes" id="UP001162992"/>
    </source>
</evidence>
<protein>
    <submittedName>
        <fullName evidence="1">Uncharacterized protein</fullName>
    </submittedName>
</protein>
<sequence>MPVFSRQGSPSPGNVSERKFDSDDESMSSRSSSQSYIRSSGIAPFPKSVRNSGPHFKQETHNHPGSSNPFDDDELPKAASKHNSKHHHQPQSITSFEHEESSTMETKARHSTGHSKKSNPTALASGNISDEDKNLPSKSRFSTKMKNADSDRLQNSDHGNPNSRDLLLESGSNSRYKGARKPVLFEAQEQADGHFPRFQQMTGDLEQQSQQELESYAITKSEETTATIYNALKIAEGTKEVATKTTIQIHAQGEQIRRTHDTAVIVDMELKRGEKLLGSLGGLFSKKWRPKSNRAIAGPVTGGGKAFKSKAYALEQRAALGLKHTNSKSRNHTSVGDELPLQSRLQVEIAKQDDALSDLSNLVVQLKEMSLDIGREIERQGEGIDNLHDDVEELNFRLKGANERGRKLLYS</sequence>
<dbReference type="EMBL" id="CM055100">
    <property type="protein sequence ID" value="KAJ7542911.1"/>
    <property type="molecule type" value="Genomic_DNA"/>
</dbReference>
<accession>A0ACC2CLN6</accession>
<reference evidence="2" key="1">
    <citation type="journal article" date="2024" name="Proc. Natl. Acad. Sci. U.S.A.">
        <title>Extraordinary preservation of gene collinearity over three hundred million years revealed in homosporous lycophytes.</title>
        <authorList>
            <person name="Li C."/>
            <person name="Wickell D."/>
            <person name="Kuo L.Y."/>
            <person name="Chen X."/>
            <person name="Nie B."/>
            <person name="Liao X."/>
            <person name="Peng D."/>
            <person name="Ji J."/>
            <person name="Jenkins J."/>
            <person name="Williams M."/>
            <person name="Shu S."/>
            <person name="Plott C."/>
            <person name="Barry K."/>
            <person name="Rajasekar S."/>
            <person name="Grimwood J."/>
            <person name="Han X."/>
            <person name="Sun S."/>
            <person name="Hou Z."/>
            <person name="He W."/>
            <person name="Dai G."/>
            <person name="Sun C."/>
            <person name="Schmutz J."/>
            <person name="Leebens-Mack J.H."/>
            <person name="Li F.W."/>
            <person name="Wang L."/>
        </authorList>
    </citation>
    <scope>NUCLEOTIDE SEQUENCE [LARGE SCALE GENOMIC DNA]</scope>
    <source>
        <strain evidence="2">cv. PW_Plant_1</strain>
    </source>
</reference>
<evidence type="ECO:0000313" key="1">
    <source>
        <dbReference type="EMBL" id="KAJ7542911.1"/>
    </source>
</evidence>
<proteinExistence type="predicted"/>